<feature type="domain" description="Minor fimbrium subunit Mfa1 C-terminal" evidence="2">
    <location>
        <begin position="495"/>
        <end position="588"/>
    </location>
</feature>
<dbReference type="Pfam" id="PF15495">
    <property type="entry name" value="Fimbrillin_C"/>
    <property type="match status" value="1"/>
</dbReference>
<keyword evidence="4" id="KW-1185">Reference proteome</keyword>
<organism evidence="3 4">
    <name type="scientific">Marseilla massiliensis</name>
    <dbReference type="NCBI Taxonomy" id="1841864"/>
    <lineage>
        <taxon>Bacteria</taxon>
        <taxon>Pseudomonadati</taxon>
        <taxon>Bacteroidota</taxon>
        <taxon>Bacteroidia</taxon>
        <taxon>Bacteroidales</taxon>
        <taxon>Prevotellaceae</taxon>
        <taxon>Marseilla</taxon>
    </lineage>
</organism>
<dbReference type="RefSeq" id="WP_205105387.1">
    <property type="nucleotide sequence ID" value="NZ_JACJJG010000060.1"/>
</dbReference>
<dbReference type="Gene3D" id="2.60.40.2580">
    <property type="match status" value="1"/>
</dbReference>
<reference evidence="3" key="1">
    <citation type="submission" date="2020-08" db="EMBL/GenBank/DDBJ databases">
        <authorList>
            <person name="Cejkova D."/>
            <person name="Kubasova T."/>
            <person name="Jahodarova E."/>
            <person name="Rychlik I."/>
        </authorList>
    </citation>
    <scope>NUCLEOTIDE SEQUENCE</scope>
    <source>
        <strain evidence="3">An824</strain>
    </source>
</reference>
<dbReference type="EMBL" id="JACJJG010000060">
    <property type="protein sequence ID" value="MBM6674214.1"/>
    <property type="molecule type" value="Genomic_DNA"/>
</dbReference>
<evidence type="ECO:0000313" key="3">
    <source>
        <dbReference type="EMBL" id="MBM6674214.1"/>
    </source>
</evidence>
<dbReference type="PROSITE" id="PS51257">
    <property type="entry name" value="PROKAR_LIPOPROTEIN"/>
    <property type="match status" value="1"/>
</dbReference>
<dbReference type="Proteomes" id="UP000706891">
    <property type="component" value="Unassembled WGS sequence"/>
</dbReference>
<feature type="signal peptide" evidence="1">
    <location>
        <begin position="1"/>
        <end position="20"/>
    </location>
</feature>
<dbReference type="AlphaFoldDB" id="A0A939B6E4"/>
<feature type="chain" id="PRO_5036714426" evidence="1">
    <location>
        <begin position="21"/>
        <end position="591"/>
    </location>
</feature>
<comment type="caution">
    <text evidence="3">The sequence shown here is derived from an EMBL/GenBank/DDBJ whole genome shotgun (WGS) entry which is preliminary data.</text>
</comment>
<protein>
    <submittedName>
        <fullName evidence="3">Mfa1 fimbrilin C-terminal domain-containing protein</fullName>
    </submittedName>
</protein>
<dbReference type="InterPro" id="IPR029140">
    <property type="entry name" value="Mfa1_C"/>
</dbReference>
<evidence type="ECO:0000313" key="4">
    <source>
        <dbReference type="Proteomes" id="UP000706891"/>
    </source>
</evidence>
<dbReference type="Gene3D" id="2.60.40.3690">
    <property type="match status" value="1"/>
</dbReference>
<gene>
    <name evidence="3" type="ORF">H6A34_10050</name>
</gene>
<sequence>MKKYKFFALAFATLALGACSNDDIVDQQGGSTVNPGEQGYISVALNLPTQPTSRANDAYDDGLPVEYKVNDATLLLFKGTSEALATFAGAYELDVTGFADKAPADDNITSTATLVREITKPSTTGNENIYALVVVNDNGKLTVANETASLGGVALTGKTFSDFAEQVLTTNADELTADGFFMSNAPLSNVSGGTTATAAPTATVTTLAVIDPDNIYTTIAEASSNPAANIYVERAVAKVTVNATDADKVTGGNPALAGYEVTGWTFNVANTKTYAVRNVEGADWWAFTRTGATDYRFLGNVPVAENLYRTYWGYDPNYNTYTAADFTVKSGDELDNTTLLGFGENNPGYCLENTFDIANQIENRTTAVVVKAKLKVTGAENDGTFYTVNGNTSTIYQKAGVENLVKTRIMDWLNANKATYIESGTVDGDDLVVMLSNATTDKGGIITVTSVVLPEEAATGITFVDGQNLEALNEAFATQVANLVNGGTNPLVISYYKNGYAYYDIKIQHFGDEQTPWAQDGQDGYTTAADFLGRYGALRNNWYDITVTGIKNIGSASVPDVTNKWDDPEDNYIAVSINILSWAKRTQNADL</sequence>
<keyword evidence="1" id="KW-0732">Signal</keyword>
<accession>A0A939B6E4</accession>
<name>A0A939B6E4_9BACT</name>
<dbReference type="NCBIfam" id="NF038041">
    <property type="entry name" value="fim_Mfa1_fam"/>
    <property type="match status" value="1"/>
</dbReference>
<evidence type="ECO:0000259" key="2">
    <source>
        <dbReference type="Pfam" id="PF15495"/>
    </source>
</evidence>
<proteinExistence type="predicted"/>
<dbReference type="InterPro" id="IPR047786">
    <property type="entry name" value="Mfa1_fim"/>
</dbReference>
<evidence type="ECO:0000256" key="1">
    <source>
        <dbReference type="SAM" id="SignalP"/>
    </source>
</evidence>
<reference evidence="3" key="2">
    <citation type="journal article" date="2021" name="Sci. Rep.">
        <title>The distribution of antibiotic resistance genes in chicken gut microbiota commensals.</title>
        <authorList>
            <person name="Juricova H."/>
            <person name="Matiasovicova J."/>
            <person name="Kubasova T."/>
            <person name="Cejkova D."/>
            <person name="Rychlik I."/>
        </authorList>
    </citation>
    <scope>NUCLEOTIDE SEQUENCE</scope>
    <source>
        <strain evidence="3">An824</strain>
    </source>
</reference>
<dbReference type="GO" id="GO:0009418">
    <property type="term" value="C:pilus shaft"/>
    <property type="evidence" value="ECO:0007669"/>
    <property type="project" value="InterPro"/>
</dbReference>